<sequence>MVMGVHVLVLLPCYKKYSAVDIYNKKICIIVALNCPYGGNIIPSLRTLAEVLTNKYQVKVCWIFPKQADRDWLNELEKKYEVEFTTRSYGKSFIEIKQIFEKWKPDLVHTHYEAYDIVVAKVVKKLNWDIRMVWHIHDYMTLDTSGESLPLLRKLKRHFSLFLHYGFYGKHASLIAVSDEMAAFCGHYKMKKLSFPPRYFNNTSDQSYINHVKVLLNGIDLTRIIGNRSPSVIVPFTFLSYGGQNVHKRIDYLLMAGEILKAKGCTFRILLTKGVDTMQVVRSIYHEKIPEWLVLTEQTDRIVDILKLSSCYVSTSVHETMSTAIAEASIFGLPIIQSDIPGTDWNAKTPSAFLFKSRDEKDLADKMELVMKMDSDCLLCACKKSKKLNKERLSLEKWCDNIIEFYRNL</sequence>
<dbReference type="PANTHER" id="PTHR12526:SF637">
    <property type="entry name" value="GLYCOSYLTRANSFERASE EPSF-RELATED"/>
    <property type="match status" value="1"/>
</dbReference>
<dbReference type="HOGENOM" id="CLU_672044_0_0_10"/>
<organism evidence="2 3">
    <name type="scientific">Bacteroides fragilis (strain YCH46)</name>
    <dbReference type="NCBI Taxonomy" id="295405"/>
    <lineage>
        <taxon>Bacteria</taxon>
        <taxon>Pseudomonadati</taxon>
        <taxon>Bacteroidota</taxon>
        <taxon>Bacteroidia</taxon>
        <taxon>Bacteroidales</taxon>
        <taxon>Bacteroidaceae</taxon>
        <taxon>Bacteroides</taxon>
    </lineage>
</organism>
<feature type="domain" description="Glycosyltransferase subfamily 4-like N-terminal" evidence="1">
    <location>
        <begin position="47"/>
        <end position="189"/>
    </location>
</feature>
<keyword evidence="2" id="KW-0808">Transferase</keyword>
<dbReference type="CAZy" id="GT4">
    <property type="family name" value="Glycosyltransferase Family 4"/>
</dbReference>
<proteinExistence type="predicted"/>
<dbReference type="Proteomes" id="UP000002197">
    <property type="component" value="Chromosome"/>
</dbReference>
<evidence type="ECO:0000259" key="1">
    <source>
        <dbReference type="Pfam" id="PF13439"/>
    </source>
</evidence>
<reference evidence="2 3" key="1">
    <citation type="journal article" date="2004" name="Proc. Natl. Acad. Sci. U.S.A.">
        <title>Genomic analysis of Bacteroides fragilis reveals extensive DNA inversions regulating cell surface adaptation.</title>
        <authorList>
            <person name="Kuwahara T."/>
            <person name="Yamashita A."/>
            <person name="Hirakawa H."/>
            <person name="Nakayama H."/>
            <person name="Toh H."/>
            <person name="Okada N."/>
            <person name="Kuhara S."/>
            <person name="Hattori M."/>
            <person name="Hayashi T."/>
            <person name="Ohnishi Y."/>
        </authorList>
    </citation>
    <scope>NUCLEOTIDE SEQUENCE [LARGE SCALE GENOMIC DNA]</scope>
    <source>
        <strain evidence="2 3">YCH46</strain>
    </source>
</reference>
<dbReference type="PANTHER" id="PTHR12526">
    <property type="entry name" value="GLYCOSYLTRANSFERASE"/>
    <property type="match status" value="1"/>
</dbReference>
<dbReference type="STRING" id="295405.BF3655"/>
<dbReference type="PATRIC" id="fig|295405.11.peg.3508"/>
<dbReference type="GO" id="GO:0016757">
    <property type="term" value="F:glycosyltransferase activity"/>
    <property type="evidence" value="ECO:0007669"/>
    <property type="project" value="UniProtKB-ARBA"/>
</dbReference>
<dbReference type="Gene3D" id="3.40.50.2000">
    <property type="entry name" value="Glycogen Phosphorylase B"/>
    <property type="match status" value="2"/>
</dbReference>
<dbReference type="KEGG" id="bfr:BF3655"/>
<accession>Q64Q33</accession>
<dbReference type="CDD" id="cd03801">
    <property type="entry name" value="GT4_PimA-like"/>
    <property type="match status" value="1"/>
</dbReference>
<protein>
    <submittedName>
        <fullName evidence="2">Putative glycosyltransferase</fullName>
    </submittedName>
</protein>
<name>Q64Q33_BACFR</name>
<evidence type="ECO:0000313" key="2">
    <source>
        <dbReference type="EMBL" id="BAD50398.1"/>
    </source>
</evidence>
<dbReference type="Pfam" id="PF13692">
    <property type="entry name" value="Glyco_trans_1_4"/>
    <property type="match status" value="1"/>
</dbReference>
<dbReference type="InterPro" id="IPR028098">
    <property type="entry name" value="Glyco_trans_4-like_N"/>
</dbReference>
<dbReference type="OrthoDB" id="1100813at2"/>
<dbReference type="Pfam" id="PF13439">
    <property type="entry name" value="Glyco_transf_4"/>
    <property type="match status" value="1"/>
</dbReference>
<dbReference type="SUPFAM" id="SSF53756">
    <property type="entry name" value="UDP-Glycosyltransferase/glycogen phosphorylase"/>
    <property type="match status" value="1"/>
</dbReference>
<dbReference type="EMBL" id="AP006841">
    <property type="protein sequence ID" value="BAD50398.1"/>
    <property type="molecule type" value="Genomic_DNA"/>
</dbReference>
<dbReference type="AlphaFoldDB" id="Q64Q33"/>
<gene>
    <name evidence="2" type="ordered locus">BF3655</name>
</gene>
<evidence type="ECO:0000313" key="3">
    <source>
        <dbReference type="Proteomes" id="UP000002197"/>
    </source>
</evidence>